<evidence type="ECO:0000313" key="12">
    <source>
        <dbReference type="EMBL" id="KAE8254958.1"/>
    </source>
</evidence>
<feature type="region of interest" description="Disordered" evidence="10">
    <location>
        <begin position="143"/>
        <end position="165"/>
    </location>
</feature>
<sequence length="578" mass="62837">MTVTPAVEAPVTQPSNSHSHFIEEGDLILVYLSHNRNPLPVIVQPGAVHVNSFGAFPHSTSFLGKPFGSRVNSSNGRGFVYILRPTPELWTLSLPHRTQILYQADIAFITQQLRLTPGSRIIEAGTGSGSFTHSLARTVGRAHQASRFQGTGSESVGRNDPREQGAAERIRALSTIDDTCDDVHTDGKVFSFEFHQQRYAKAKVEFAAHGLAKVVRMTHRNVCKDGFLLSRGAHSEPSTETSNGTSPTYPIVDAVFLDLPAPWEAVPLVAPHLDRSHTTRICCFSPCIEQVLKTVQALNAQGFADVQTWEVLMREVESTPLVAKRAETREDEDGLDGEMSDDEGDGEADGNELSDGDDERKGQSTSKSTKKKKGGKSDSQLGKRKRDDNASAAAAAKKSIWGLERPREVSAVIERILQVEERKEVRRAYQIQKAKVDRERRIADAEADGSSTPADGEAGSKREGDDDDVHMNHVDSKAEDDEDEDEGDDDEDRRSNARAVPAIKPAGPMPRLYEQAEVYGRVVGEMRGHTSYLTFATMLARVPGADVVPAPQAVSSEAEAATLPLNGHAASSATASTL</sequence>
<organism evidence="12 13">
    <name type="scientific">Tilletia indica</name>
    <dbReference type="NCBI Taxonomy" id="43049"/>
    <lineage>
        <taxon>Eukaryota</taxon>
        <taxon>Fungi</taxon>
        <taxon>Dikarya</taxon>
        <taxon>Basidiomycota</taxon>
        <taxon>Ustilaginomycotina</taxon>
        <taxon>Exobasidiomycetes</taxon>
        <taxon>Tilletiales</taxon>
        <taxon>Tilletiaceae</taxon>
        <taxon>Tilletia</taxon>
    </lineage>
</organism>
<accession>A0A8T8T4U0</accession>
<dbReference type="Pfam" id="PF08704">
    <property type="entry name" value="GCD14"/>
    <property type="match status" value="2"/>
</dbReference>
<dbReference type="GO" id="GO:0005634">
    <property type="term" value="C:nucleus"/>
    <property type="evidence" value="ECO:0007669"/>
    <property type="project" value="UniProtKB-SubCell"/>
</dbReference>
<reference evidence="12" key="1">
    <citation type="submission" date="2016-04" db="EMBL/GenBank/DDBJ databases">
        <authorList>
            <person name="Nguyen H.D."/>
            <person name="Samba Siva P."/>
            <person name="Cullis J."/>
            <person name="Levesque C.A."/>
            <person name="Hambleton S."/>
        </authorList>
    </citation>
    <scope>NUCLEOTIDE SEQUENCE</scope>
    <source>
        <strain evidence="12">DAOMC 236416</strain>
    </source>
</reference>
<feature type="compositionally biased region" description="Basic and acidic residues" evidence="10">
    <location>
        <begin position="417"/>
        <end position="427"/>
    </location>
</feature>
<evidence type="ECO:0000256" key="6">
    <source>
        <dbReference type="ARBA" id="ARBA00022691"/>
    </source>
</evidence>
<dbReference type="InterPro" id="IPR029063">
    <property type="entry name" value="SAM-dependent_MTases_sf"/>
</dbReference>
<reference evidence="12" key="2">
    <citation type="journal article" date="2019" name="IMA Fungus">
        <title>Genome sequencing and comparison of five Tilletia species to identify candidate genes for the detection of regulated species infecting wheat.</title>
        <authorList>
            <person name="Nguyen H.D.T."/>
            <person name="Sultana T."/>
            <person name="Kesanakurti P."/>
            <person name="Hambleton S."/>
        </authorList>
    </citation>
    <scope>NUCLEOTIDE SEQUENCE</scope>
    <source>
        <strain evidence="12">DAOMC 236416</strain>
    </source>
</reference>
<dbReference type="InterPro" id="IPR049470">
    <property type="entry name" value="TRM61_C"/>
</dbReference>
<dbReference type="PROSITE" id="PS51620">
    <property type="entry name" value="SAM_TRM61"/>
    <property type="match status" value="1"/>
</dbReference>
<dbReference type="GO" id="GO:0030488">
    <property type="term" value="P:tRNA methylation"/>
    <property type="evidence" value="ECO:0007669"/>
    <property type="project" value="InterPro"/>
</dbReference>
<keyword evidence="4" id="KW-0489">Methyltransferase</keyword>
<dbReference type="EC" id="2.1.1.220" evidence="2"/>
<dbReference type="Gene3D" id="3.10.330.20">
    <property type="match status" value="1"/>
</dbReference>
<feature type="region of interest" description="Disordered" evidence="10">
    <location>
        <begin position="323"/>
        <end position="508"/>
    </location>
</feature>
<protein>
    <recommendedName>
        <fullName evidence="3">tRNA (adenine(58)-N(1))-methyltransferase catalytic subunit TRM61</fullName>
        <ecNumber evidence="2">2.1.1.220</ecNumber>
    </recommendedName>
    <alternativeName>
        <fullName evidence="9">tRNA(m1A58)-methyltransferase subunit TRM61</fullName>
    </alternativeName>
</protein>
<dbReference type="SUPFAM" id="SSF53335">
    <property type="entry name" value="S-adenosyl-L-methionine-dependent methyltransferases"/>
    <property type="match status" value="1"/>
</dbReference>
<dbReference type="Proteomes" id="UP000077521">
    <property type="component" value="Unassembled WGS sequence"/>
</dbReference>
<evidence type="ECO:0000256" key="7">
    <source>
        <dbReference type="ARBA" id="ARBA00022694"/>
    </source>
</evidence>
<evidence type="ECO:0000256" key="1">
    <source>
        <dbReference type="ARBA" id="ARBA00004123"/>
    </source>
</evidence>
<dbReference type="GO" id="GO:0031515">
    <property type="term" value="C:tRNA (m1A) methyltransferase complex"/>
    <property type="evidence" value="ECO:0007669"/>
    <property type="project" value="InterPro"/>
</dbReference>
<feature type="compositionally biased region" description="Acidic residues" evidence="10">
    <location>
        <begin position="329"/>
        <end position="357"/>
    </location>
</feature>
<feature type="compositionally biased region" description="Acidic residues" evidence="10">
    <location>
        <begin position="478"/>
        <end position="491"/>
    </location>
</feature>
<dbReference type="InterPro" id="IPR014816">
    <property type="entry name" value="tRNA_MeTrfase_Gcd14"/>
</dbReference>
<evidence type="ECO:0000313" key="13">
    <source>
        <dbReference type="Proteomes" id="UP000077521"/>
    </source>
</evidence>
<feature type="compositionally biased region" description="Polar residues" evidence="10">
    <location>
        <begin position="146"/>
        <end position="156"/>
    </location>
</feature>
<feature type="compositionally biased region" description="Basic and acidic residues" evidence="10">
    <location>
        <begin position="434"/>
        <end position="444"/>
    </location>
</feature>
<feature type="domain" description="tRNA (adenine(58)-N(1))-methyltransferase catalytic subunit TRM61 C-terminal" evidence="11">
    <location>
        <begin position="183"/>
        <end position="328"/>
    </location>
</feature>
<dbReference type="AlphaFoldDB" id="A0A8T8T4U0"/>
<evidence type="ECO:0000256" key="9">
    <source>
        <dbReference type="ARBA" id="ARBA00033309"/>
    </source>
</evidence>
<feature type="domain" description="tRNA (adenine(58)-N(1))-methyltransferase catalytic subunit TRM61 C-terminal" evidence="11">
    <location>
        <begin position="78"/>
        <end position="140"/>
    </location>
</feature>
<comment type="caution">
    <text evidence="12">The sequence shown here is derived from an EMBL/GenBank/DDBJ whole genome shotgun (WGS) entry which is preliminary data.</text>
</comment>
<evidence type="ECO:0000256" key="4">
    <source>
        <dbReference type="ARBA" id="ARBA00022603"/>
    </source>
</evidence>
<keyword evidence="8" id="KW-0539">Nucleus</keyword>
<keyword evidence="6" id="KW-0949">S-adenosyl-L-methionine</keyword>
<dbReference type="GO" id="GO:0160107">
    <property type="term" value="F:tRNA (adenine(58)-N1)-methyltransferase activity"/>
    <property type="evidence" value="ECO:0007669"/>
    <property type="project" value="UniProtKB-EC"/>
</dbReference>
<evidence type="ECO:0000256" key="5">
    <source>
        <dbReference type="ARBA" id="ARBA00022679"/>
    </source>
</evidence>
<proteinExistence type="predicted"/>
<keyword evidence="5" id="KW-0808">Transferase</keyword>
<dbReference type="Gene3D" id="3.40.50.150">
    <property type="entry name" value="Vaccinia Virus protein VP39"/>
    <property type="match status" value="1"/>
</dbReference>
<keyword evidence="13" id="KW-1185">Reference proteome</keyword>
<dbReference type="PANTHER" id="PTHR12133:SF2">
    <property type="entry name" value="TRNA (ADENINE(58)-N(1))-METHYLTRANSFERASE CATALYTIC SUBUNIT TRMT61A"/>
    <property type="match status" value="1"/>
</dbReference>
<name>A0A8T8T4U0_9BASI</name>
<feature type="compositionally biased region" description="Low complexity" evidence="10">
    <location>
        <begin position="390"/>
        <end position="399"/>
    </location>
</feature>
<dbReference type="EMBL" id="LWDF02000174">
    <property type="protein sequence ID" value="KAE8254958.1"/>
    <property type="molecule type" value="Genomic_DNA"/>
</dbReference>
<comment type="subcellular location">
    <subcellularLocation>
        <location evidence="1">Nucleus</location>
    </subcellularLocation>
</comment>
<feature type="compositionally biased region" description="Basic and acidic residues" evidence="10">
    <location>
        <begin position="458"/>
        <end position="477"/>
    </location>
</feature>
<evidence type="ECO:0000256" key="2">
    <source>
        <dbReference type="ARBA" id="ARBA00012796"/>
    </source>
</evidence>
<evidence type="ECO:0000256" key="3">
    <source>
        <dbReference type="ARBA" id="ARBA00015963"/>
    </source>
</evidence>
<evidence type="ECO:0000259" key="11">
    <source>
        <dbReference type="Pfam" id="PF08704"/>
    </source>
</evidence>
<keyword evidence="7" id="KW-0819">tRNA processing</keyword>
<evidence type="ECO:0000256" key="10">
    <source>
        <dbReference type="SAM" id="MobiDB-lite"/>
    </source>
</evidence>
<dbReference type="PANTHER" id="PTHR12133">
    <property type="entry name" value="TRNA (ADENINE(58)-N(1))-METHYLTRANSFERASE"/>
    <property type="match status" value="1"/>
</dbReference>
<evidence type="ECO:0000256" key="8">
    <source>
        <dbReference type="ARBA" id="ARBA00023242"/>
    </source>
</evidence>
<gene>
    <name evidence="12" type="ORF">A4X13_0g3210</name>
</gene>